<keyword evidence="3 6" id="KW-0812">Transmembrane</keyword>
<dbReference type="InterPro" id="IPR053160">
    <property type="entry name" value="MFS_DHA3_Transporter"/>
</dbReference>
<dbReference type="GO" id="GO:0022857">
    <property type="term" value="F:transmembrane transporter activity"/>
    <property type="evidence" value="ECO:0007669"/>
    <property type="project" value="InterPro"/>
</dbReference>
<evidence type="ECO:0000256" key="4">
    <source>
        <dbReference type="ARBA" id="ARBA00022989"/>
    </source>
</evidence>
<comment type="caution">
    <text evidence="8">The sequence shown here is derived from an EMBL/GenBank/DDBJ whole genome shotgun (WGS) entry which is preliminary data.</text>
</comment>
<keyword evidence="5 6" id="KW-0472">Membrane</keyword>
<feature type="transmembrane region" description="Helical" evidence="6">
    <location>
        <begin position="161"/>
        <end position="180"/>
    </location>
</feature>
<dbReference type="SUPFAM" id="SSF103473">
    <property type="entry name" value="MFS general substrate transporter"/>
    <property type="match status" value="1"/>
</dbReference>
<feature type="transmembrane region" description="Helical" evidence="6">
    <location>
        <begin position="362"/>
        <end position="381"/>
    </location>
</feature>
<dbReference type="RefSeq" id="WP_068556862.1">
    <property type="nucleotide sequence ID" value="NZ_LOEE01000046.1"/>
</dbReference>
<feature type="transmembrane region" description="Helical" evidence="6">
    <location>
        <begin position="12"/>
        <end position="35"/>
    </location>
</feature>
<dbReference type="EMBL" id="LOEE01000046">
    <property type="protein sequence ID" value="KXG74834.1"/>
    <property type="molecule type" value="Genomic_DNA"/>
</dbReference>
<evidence type="ECO:0000256" key="3">
    <source>
        <dbReference type="ARBA" id="ARBA00022692"/>
    </source>
</evidence>
<organism evidence="8 9">
    <name type="scientific">Thermotalea metallivorans</name>
    <dbReference type="NCBI Taxonomy" id="520762"/>
    <lineage>
        <taxon>Bacteria</taxon>
        <taxon>Bacillati</taxon>
        <taxon>Bacillota</taxon>
        <taxon>Clostridia</taxon>
        <taxon>Peptostreptococcales</taxon>
        <taxon>Thermotaleaceae</taxon>
        <taxon>Thermotalea</taxon>
    </lineage>
</organism>
<dbReference type="GO" id="GO:0005886">
    <property type="term" value="C:plasma membrane"/>
    <property type="evidence" value="ECO:0007669"/>
    <property type="project" value="UniProtKB-SubCell"/>
</dbReference>
<dbReference type="Gene3D" id="1.20.1250.20">
    <property type="entry name" value="MFS general substrate transporter like domains"/>
    <property type="match status" value="1"/>
</dbReference>
<feature type="transmembrane region" description="Helical" evidence="6">
    <location>
        <begin position="215"/>
        <end position="234"/>
    </location>
</feature>
<comment type="subcellular location">
    <subcellularLocation>
        <location evidence="1">Cell membrane</location>
        <topology evidence="1">Multi-pass membrane protein</topology>
    </subcellularLocation>
</comment>
<evidence type="ECO:0000256" key="6">
    <source>
        <dbReference type="SAM" id="Phobius"/>
    </source>
</evidence>
<evidence type="ECO:0000313" key="9">
    <source>
        <dbReference type="Proteomes" id="UP000070456"/>
    </source>
</evidence>
<dbReference type="AlphaFoldDB" id="A0A140L2Q9"/>
<dbReference type="InterPro" id="IPR036259">
    <property type="entry name" value="MFS_trans_sf"/>
</dbReference>
<keyword evidence="2" id="KW-0813">Transport</keyword>
<keyword evidence="9" id="KW-1185">Reference proteome</keyword>
<accession>A0A140L2Q9</accession>
<evidence type="ECO:0000256" key="1">
    <source>
        <dbReference type="ARBA" id="ARBA00004651"/>
    </source>
</evidence>
<evidence type="ECO:0000259" key="7">
    <source>
        <dbReference type="PROSITE" id="PS50850"/>
    </source>
</evidence>
<feature type="domain" description="Major facilitator superfamily (MFS) profile" evidence="7">
    <location>
        <begin position="1"/>
        <end position="385"/>
    </location>
</feature>
<name>A0A140L2Q9_9FIRM</name>
<feature type="transmembrane region" description="Helical" evidence="6">
    <location>
        <begin position="334"/>
        <end position="356"/>
    </location>
</feature>
<dbReference type="OrthoDB" id="9816124at2"/>
<dbReference type="InterPro" id="IPR011701">
    <property type="entry name" value="MFS"/>
</dbReference>
<evidence type="ECO:0000313" key="8">
    <source>
        <dbReference type="EMBL" id="KXG74834.1"/>
    </source>
</evidence>
<feature type="transmembrane region" description="Helical" evidence="6">
    <location>
        <begin position="69"/>
        <end position="87"/>
    </location>
</feature>
<dbReference type="PANTHER" id="PTHR23530:SF1">
    <property type="entry name" value="PERMEASE, MAJOR FACILITATOR SUPERFAMILY-RELATED"/>
    <property type="match status" value="1"/>
</dbReference>
<evidence type="ECO:0000256" key="2">
    <source>
        <dbReference type="ARBA" id="ARBA00022448"/>
    </source>
</evidence>
<feature type="transmembrane region" description="Helical" evidence="6">
    <location>
        <begin position="41"/>
        <end position="62"/>
    </location>
</feature>
<dbReference type="Pfam" id="PF07690">
    <property type="entry name" value="MFS_1"/>
    <property type="match status" value="1"/>
</dbReference>
<dbReference type="Proteomes" id="UP000070456">
    <property type="component" value="Unassembled WGS sequence"/>
</dbReference>
<reference evidence="8 9" key="1">
    <citation type="submission" date="2015-12" db="EMBL/GenBank/DDBJ databases">
        <title>Draft genome sequence of the thermoanaerobe Thermotalea metallivorans, an isolate from the runoff channel of the Great Artesian Basin, Australia.</title>
        <authorList>
            <person name="Patel B.K."/>
        </authorList>
    </citation>
    <scope>NUCLEOTIDE SEQUENCE [LARGE SCALE GENOMIC DNA]</scope>
    <source>
        <strain evidence="8 9">B2-1</strain>
    </source>
</reference>
<evidence type="ECO:0000256" key="5">
    <source>
        <dbReference type="ARBA" id="ARBA00023136"/>
    </source>
</evidence>
<dbReference type="PROSITE" id="PS50850">
    <property type="entry name" value="MFS"/>
    <property type="match status" value="1"/>
</dbReference>
<dbReference type="InterPro" id="IPR005829">
    <property type="entry name" value="Sugar_transporter_CS"/>
</dbReference>
<sequence>MDYAKNIRNYYIYSIFHELLILGPIIVLFLIAKGLSFTEIMILQSVAAISVVIFEVPTGALADKLGRKFSILLGAALWAVSLSIYMLGKHFIVFMLAEIVFSLGATLKSGADGALIYDTLKVLGKTENYQKIEGFARGIALYAQAVGSVVAGFVYEVHIFLPMIISIVFMMITVVVALRFQEPPIEGKKGPYGEKYLDQMKESAQYIFTHEKIKAVLLFSMIFFVFYRVGFWYFQPYMEAVNIPVRYFGIIFFIFNITAAFTSRRSHHVMALTKPRTLTFIAALMILSFILLSIIKLWIGVFAILLQQMARGLYRPVTAKYLNKHIPSDKRATLLSFQSLAANVAAAVAFPFMGILKDATDIFWAHRILAVAMIILMIIASQYMNRCLGVKYQGKKVA</sequence>
<dbReference type="PANTHER" id="PTHR23530">
    <property type="entry name" value="TRANSPORT PROTEIN-RELATED"/>
    <property type="match status" value="1"/>
</dbReference>
<keyword evidence="4 6" id="KW-1133">Transmembrane helix</keyword>
<protein>
    <recommendedName>
        <fullName evidence="7">Major facilitator superfamily (MFS) profile domain-containing protein</fullName>
    </recommendedName>
</protein>
<feature type="transmembrane region" description="Helical" evidence="6">
    <location>
        <begin position="246"/>
        <end position="263"/>
    </location>
</feature>
<dbReference type="InterPro" id="IPR020846">
    <property type="entry name" value="MFS_dom"/>
</dbReference>
<proteinExistence type="predicted"/>
<dbReference type="PROSITE" id="PS00216">
    <property type="entry name" value="SUGAR_TRANSPORT_1"/>
    <property type="match status" value="1"/>
</dbReference>
<dbReference type="STRING" id="520762.AN619_21750"/>
<gene>
    <name evidence="8" type="ORF">AN619_21750</name>
</gene>